<comment type="pathway">
    <text evidence="2 14 15">Porphyrin-containing compound metabolism; protoporphyrin-IX biosynthesis; protoporphyrin-IX from protoporphyrinogen-IX: step 1/1.</text>
</comment>
<dbReference type="EMBL" id="CP072793">
    <property type="protein sequence ID" value="QTR55324.1"/>
    <property type="molecule type" value="Genomic_DNA"/>
</dbReference>
<dbReference type="GO" id="GO:0046872">
    <property type="term" value="F:metal ion binding"/>
    <property type="evidence" value="ECO:0007669"/>
    <property type="project" value="UniProtKB-UniRule"/>
</dbReference>
<protein>
    <recommendedName>
        <fullName evidence="4 14">Protoporphyrinogen IX oxidase</fullName>
        <shortName evidence="14">PPO</shortName>
        <ecNumber evidence="14 15">1.3.99.-</ecNumber>
    </recommendedName>
</protein>
<comment type="function">
    <text evidence="14 15">Catalyzes the oxidation of protoporphyrinogen IX to protoporphyrin IX.</text>
</comment>
<dbReference type="PANTHER" id="PTHR40255">
    <property type="entry name" value="UPF0093 MEMBRANE PROTEIN SLR1790"/>
    <property type="match status" value="1"/>
</dbReference>
<keyword evidence="5 14" id="KW-1003">Cell membrane</keyword>
<keyword evidence="8 14" id="KW-0479">Metal-binding</keyword>
<evidence type="ECO:0000256" key="4">
    <source>
        <dbReference type="ARBA" id="ARBA00017504"/>
    </source>
</evidence>
<evidence type="ECO:0000256" key="12">
    <source>
        <dbReference type="ARBA" id="ARBA00023136"/>
    </source>
</evidence>
<feature type="transmembrane region" description="Helical" evidence="14">
    <location>
        <begin position="50"/>
        <end position="70"/>
    </location>
</feature>
<comment type="subcellular location">
    <subcellularLocation>
        <location evidence="1 14">Cell membrane</location>
        <topology evidence="1 14">Multi-pass membrane protein</topology>
    </subcellularLocation>
</comment>
<evidence type="ECO:0000256" key="11">
    <source>
        <dbReference type="ARBA" id="ARBA00023004"/>
    </source>
</evidence>
<comment type="cofactor">
    <cofactor evidence="14 15">
        <name>heme b</name>
        <dbReference type="ChEBI" id="CHEBI:60344"/>
    </cofactor>
    <text evidence="14 15">Binds 1 heme b (iron(II)-protoporphyrin IX) group per subunit.</text>
</comment>
<keyword evidence="6 14" id="KW-0349">Heme</keyword>
<dbReference type="GO" id="GO:0070818">
    <property type="term" value="F:protoporphyrinogen oxidase activity"/>
    <property type="evidence" value="ECO:0007669"/>
    <property type="project" value="UniProtKB-UniRule"/>
</dbReference>
<dbReference type="HAMAP" id="MF_02239">
    <property type="entry name" value="HemJ"/>
    <property type="match status" value="1"/>
</dbReference>
<keyword evidence="9 14" id="KW-1133">Transmembrane helix</keyword>
<dbReference type="GO" id="GO:0006782">
    <property type="term" value="P:protoporphyrinogen IX biosynthetic process"/>
    <property type="evidence" value="ECO:0007669"/>
    <property type="project" value="UniProtKB-UniRule"/>
</dbReference>
<evidence type="ECO:0000256" key="3">
    <source>
        <dbReference type="ARBA" id="ARBA00006501"/>
    </source>
</evidence>
<dbReference type="Pfam" id="PF03653">
    <property type="entry name" value="UPF0093"/>
    <property type="match status" value="1"/>
</dbReference>
<evidence type="ECO:0000256" key="2">
    <source>
        <dbReference type="ARBA" id="ARBA00005073"/>
    </source>
</evidence>
<feature type="transmembrane region" description="Helical" evidence="14">
    <location>
        <begin position="82"/>
        <end position="100"/>
    </location>
</feature>
<name>A0A975IJ05_9GAMM</name>
<dbReference type="KEGG" id="tun:J9260_12785"/>
<evidence type="ECO:0000256" key="5">
    <source>
        <dbReference type="ARBA" id="ARBA00022475"/>
    </source>
</evidence>
<dbReference type="PANTHER" id="PTHR40255:SF1">
    <property type="entry name" value="PROTOPORPHYRINOGEN IX OXIDASE"/>
    <property type="match status" value="1"/>
</dbReference>
<dbReference type="Proteomes" id="UP000672009">
    <property type="component" value="Chromosome"/>
</dbReference>
<comment type="similarity">
    <text evidence="3 14 15">Belongs to the HemJ family.</text>
</comment>
<dbReference type="PIRSF" id="PIRSF004638">
    <property type="entry name" value="UCP004638"/>
    <property type="match status" value="1"/>
</dbReference>
<evidence type="ECO:0000256" key="7">
    <source>
        <dbReference type="ARBA" id="ARBA00022692"/>
    </source>
</evidence>
<feature type="binding site" description="axial binding residue" evidence="14">
    <location>
        <position position="85"/>
    </location>
    <ligand>
        <name>heme</name>
        <dbReference type="ChEBI" id="CHEBI:30413"/>
    </ligand>
    <ligandPart>
        <name>Fe</name>
        <dbReference type="ChEBI" id="CHEBI:18248"/>
    </ligandPart>
</feature>
<dbReference type="EC" id="1.3.99.-" evidence="14 15"/>
<evidence type="ECO:0000256" key="6">
    <source>
        <dbReference type="ARBA" id="ARBA00022617"/>
    </source>
</evidence>
<accession>A0A975IJ05</accession>
<evidence type="ECO:0000256" key="14">
    <source>
        <dbReference type="HAMAP-Rule" id="MF_02239"/>
    </source>
</evidence>
<gene>
    <name evidence="16" type="primary">hemJ</name>
    <name evidence="16" type="ORF">J9260_12785</name>
</gene>
<evidence type="ECO:0000256" key="13">
    <source>
        <dbReference type="ARBA" id="ARBA00048390"/>
    </source>
</evidence>
<evidence type="ECO:0000313" key="17">
    <source>
        <dbReference type="Proteomes" id="UP000672009"/>
    </source>
</evidence>
<evidence type="ECO:0000256" key="8">
    <source>
        <dbReference type="ARBA" id="ARBA00022723"/>
    </source>
</evidence>
<feature type="binding site" description="axial binding residue" evidence="14">
    <location>
        <position position="10"/>
    </location>
    <ligand>
        <name>heme</name>
        <dbReference type="ChEBI" id="CHEBI:30413"/>
    </ligand>
    <ligandPart>
        <name>Fe</name>
        <dbReference type="ChEBI" id="CHEBI:18248"/>
    </ligandPart>
</feature>
<keyword evidence="11 14" id="KW-0408">Iron</keyword>
<dbReference type="GO" id="GO:0005886">
    <property type="term" value="C:plasma membrane"/>
    <property type="evidence" value="ECO:0007669"/>
    <property type="project" value="UniProtKB-SubCell"/>
</dbReference>
<keyword evidence="17" id="KW-1185">Reference proteome</keyword>
<keyword evidence="10 14" id="KW-0560">Oxidoreductase</keyword>
<dbReference type="AlphaFoldDB" id="A0A975IJ05"/>
<dbReference type="NCBIfam" id="TIGR00701">
    <property type="entry name" value="protoporphyrinogen oxidase HemJ"/>
    <property type="match status" value="1"/>
</dbReference>
<feature type="transmembrane region" description="Helical" evidence="14">
    <location>
        <begin position="120"/>
        <end position="138"/>
    </location>
</feature>
<evidence type="ECO:0000256" key="15">
    <source>
        <dbReference type="PIRNR" id="PIRNR004638"/>
    </source>
</evidence>
<sequence>MMYEWVKAIHVIFMVTWFAGLFYLPRLYVYHAMPENSGSFALFKIMERRLFAIMTIGAVITAVFGIIMIVQGGGVLFQSGWFHFKLLLIALLIGYHHACYRLMIKFRNDANTRDHRWYRWFNEAPSVLLIVIVILAIVKPF</sequence>
<reference evidence="16" key="1">
    <citation type="submission" date="2021-04" db="EMBL/GenBank/DDBJ databases">
        <title>Genomics, taxonomy and metabolism of representatives of sulfur bacteria of the genus Thiothrix: Thiothrix fructosivorans QT, Thiothrix unzii A1T and three new species, Thiothrix subterranea sp. nov., Thiothrix litoralis sp. nov. and 'Candidatus Thiothrix anitrata' sp. nov.</title>
        <authorList>
            <person name="Ravin N.V."/>
            <person name="Smolyakov D."/>
            <person name="Rudenko T.S."/>
            <person name="Mardanov A.V."/>
            <person name="Beletsky A.V."/>
            <person name="Markov N.D."/>
            <person name="Fomenkov A.I."/>
            <person name="Roberts R.J."/>
            <person name="Karnachuk O.V."/>
            <person name="Novikov A."/>
            <person name="Grabovich M.Y."/>
        </authorList>
    </citation>
    <scope>NUCLEOTIDE SEQUENCE</scope>
    <source>
        <strain evidence="16">A1</strain>
    </source>
</reference>
<organism evidence="16 17">
    <name type="scientific">Thiothrix unzii</name>
    <dbReference type="NCBI Taxonomy" id="111769"/>
    <lineage>
        <taxon>Bacteria</taxon>
        <taxon>Pseudomonadati</taxon>
        <taxon>Pseudomonadota</taxon>
        <taxon>Gammaproteobacteria</taxon>
        <taxon>Thiotrichales</taxon>
        <taxon>Thiotrichaceae</taxon>
        <taxon>Thiothrix</taxon>
    </lineage>
</organism>
<keyword evidence="7 14" id="KW-0812">Transmembrane</keyword>
<dbReference type="RefSeq" id="WP_210220786.1">
    <property type="nucleotide sequence ID" value="NZ_JAVEWK010000003.1"/>
</dbReference>
<comment type="subunit">
    <text evidence="14">Homodimer.</text>
</comment>
<dbReference type="InterPro" id="IPR005265">
    <property type="entry name" value="HemJ-like"/>
</dbReference>
<feature type="transmembrane region" description="Helical" evidence="14">
    <location>
        <begin position="6"/>
        <end position="29"/>
    </location>
</feature>
<evidence type="ECO:0000256" key="1">
    <source>
        <dbReference type="ARBA" id="ARBA00004651"/>
    </source>
</evidence>
<proteinExistence type="inferred from homology"/>
<evidence type="ECO:0000313" key="16">
    <source>
        <dbReference type="EMBL" id="QTR55324.1"/>
    </source>
</evidence>
<evidence type="ECO:0000256" key="9">
    <source>
        <dbReference type="ARBA" id="ARBA00022989"/>
    </source>
</evidence>
<keyword evidence="12 14" id="KW-0472">Membrane</keyword>
<comment type="catalytic activity">
    <reaction evidence="13 14 15">
        <text>protoporphyrinogen IX + 3 A = protoporphyrin IX + 3 AH2</text>
        <dbReference type="Rhea" id="RHEA:62000"/>
        <dbReference type="ChEBI" id="CHEBI:13193"/>
        <dbReference type="ChEBI" id="CHEBI:17499"/>
        <dbReference type="ChEBI" id="CHEBI:57306"/>
        <dbReference type="ChEBI" id="CHEBI:57307"/>
    </reaction>
</comment>
<evidence type="ECO:0000256" key="10">
    <source>
        <dbReference type="ARBA" id="ARBA00023002"/>
    </source>
</evidence>